<dbReference type="Gene3D" id="3.40.50.300">
    <property type="entry name" value="P-loop containing nucleotide triphosphate hydrolases"/>
    <property type="match status" value="1"/>
</dbReference>
<dbReference type="PRINTS" id="PR00449">
    <property type="entry name" value="RASTRNSFRMNG"/>
</dbReference>
<feature type="region of interest" description="Disordered" evidence="2">
    <location>
        <begin position="172"/>
        <end position="191"/>
    </location>
</feature>
<dbReference type="CDD" id="cd00154">
    <property type="entry name" value="Rab"/>
    <property type="match status" value="1"/>
</dbReference>
<dbReference type="SMART" id="SM00176">
    <property type="entry name" value="RAN"/>
    <property type="match status" value="1"/>
</dbReference>
<reference evidence="3" key="2">
    <citation type="journal article" date="2007" name="Science">
        <title>Draft genome sequence of the sexually transmitted pathogen Trichomonas vaginalis.</title>
        <authorList>
            <person name="Carlton J.M."/>
            <person name="Hirt R.P."/>
            <person name="Silva J.C."/>
            <person name="Delcher A.L."/>
            <person name="Schatz M."/>
            <person name="Zhao Q."/>
            <person name="Wortman J.R."/>
            <person name="Bidwell S.L."/>
            <person name="Alsmark U.C.M."/>
            <person name="Besteiro S."/>
            <person name="Sicheritz-Ponten T."/>
            <person name="Noel C.J."/>
            <person name="Dacks J.B."/>
            <person name="Foster P.G."/>
            <person name="Simillion C."/>
            <person name="Van de Peer Y."/>
            <person name="Miranda-Saavedra D."/>
            <person name="Barton G.J."/>
            <person name="Westrop G.D."/>
            <person name="Mueller S."/>
            <person name="Dessi D."/>
            <person name="Fiori P.L."/>
            <person name="Ren Q."/>
            <person name="Paulsen I."/>
            <person name="Zhang H."/>
            <person name="Bastida-Corcuera F.D."/>
            <person name="Simoes-Barbosa A."/>
            <person name="Brown M.T."/>
            <person name="Hayes R.D."/>
            <person name="Mukherjee M."/>
            <person name="Okumura C.Y."/>
            <person name="Schneider R."/>
            <person name="Smith A.J."/>
            <person name="Vanacova S."/>
            <person name="Villalvazo M."/>
            <person name="Haas B.J."/>
            <person name="Pertea M."/>
            <person name="Feldblyum T.V."/>
            <person name="Utterback T.R."/>
            <person name="Shu C.L."/>
            <person name="Osoegawa K."/>
            <person name="de Jong P.J."/>
            <person name="Hrdy I."/>
            <person name="Horvathova L."/>
            <person name="Zubacova Z."/>
            <person name="Dolezal P."/>
            <person name="Malik S.B."/>
            <person name="Logsdon J.M. Jr."/>
            <person name="Henze K."/>
            <person name="Gupta A."/>
            <person name="Wang C.C."/>
            <person name="Dunne R.L."/>
            <person name="Upcroft J.A."/>
            <person name="Upcroft P."/>
            <person name="White O."/>
            <person name="Salzberg S.L."/>
            <person name="Tang P."/>
            <person name="Chiu C.-H."/>
            <person name="Lee Y.-S."/>
            <person name="Embley T.M."/>
            <person name="Coombs G.H."/>
            <person name="Mottram J.C."/>
            <person name="Tachezy J."/>
            <person name="Fraser-Liggett C.M."/>
            <person name="Johnson P.J."/>
        </authorList>
    </citation>
    <scope>NUCLEOTIDE SEQUENCE [LARGE SCALE GENOMIC DNA]</scope>
    <source>
        <strain evidence="3">G3</strain>
    </source>
</reference>
<dbReference type="GO" id="GO:0006897">
    <property type="term" value="P:endocytosis"/>
    <property type="evidence" value="ECO:0000318"/>
    <property type="project" value="GO_Central"/>
</dbReference>
<dbReference type="RefSeq" id="XP_001314747.1">
    <property type="nucleotide sequence ID" value="XM_001314713.1"/>
</dbReference>
<dbReference type="NCBIfam" id="TIGR00231">
    <property type="entry name" value="small_GTP"/>
    <property type="match status" value="1"/>
</dbReference>
<keyword evidence="4" id="KW-1185">Reference proteome</keyword>
<organism evidence="3 4">
    <name type="scientific">Trichomonas vaginalis (strain ATCC PRA-98 / G3)</name>
    <dbReference type="NCBI Taxonomy" id="412133"/>
    <lineage>
        <taxon>Eukaryota</taxon>
        <taxon>Metamonada</taxon>
        <taxon>Parabasalia</taxon>
        <taxon>Trichomonadida</taxon>
        <taxon>Trichomonadidae</taxon>
        <taxon>Trichomonas</taxon>
    </lineage>
</organism>
<dbReference type="Proteomes" id="UP000001542">
    <property type="component" value="Unassembled WGS sequence"/>
</dbReference>
<dbReference type="SMR" id="A0A8U0WQ09"/>
<accession>A0A8U0WQ09</accession>
<sequence length="191" mass="21257">MSIPIKLVTLGESGVGKTSVINRYITGSFPESSKPTIGAAFITKEVKFGNETYNLMIWDTAGQEEYRGLAPMYYRNASIAIVMFDIVSRPSFEAVDYWLKDLKDNAGPDIGVLLCANKMDLQEDRFQGADFLEFSKDHNVVYVETSALTGEGIDLLFEQAIKLFIKNKNQPIPPNPGNQINNQQSQKSTCC</sequence>
<evidence type="ECO:0000256" key="2">
    <source>
        <dbReference type="SAM" id="MobiDB-lite"/>
    </source>
</evidence>
<dbReference type="GO" id="GO:0006886">
    <property type="term" value="P:intracellular protein transport"/>
    <property type="evidence" value="ECO:0000318"/>
    <property type="project" value="GO_Central"/>
</dbReference>
<evidence type="ECO:0000313" key="3">
    <source>
        <dbReference type="EMBL" id="EAY02508.1"/>
    </source>
</evidence>
<keyword evidence="1" id="KW-0547">Nucleotide-binding</keyword>
<dbReference type="InterPro" id="IPR005225">
    <property type="entry name" value="Small_GTP-bd"/>
</dbReference>
<dbReference type="GO" id="GO:0003924">
    <property type="term" value="F:GTPase activity"/>
    <property type="evidence" value="ECO:0000318"/>
    <property type="project" value="GO_Central"/>
</dbReference>
<dbReference type="VEuPathDB" id="TrichDB:TVAGG3_0318080"/>
<dbReference type="GO" id="GO:0012505">
    <property type="term" value="C:endomembrane system"/>
    <property type="evidence" value="ECO:0000318"/>
    <property type="project" value="GO_Central"/>
</dbReference>
<dbReference type="EMBL" id="DS113534">
    <property type="protein sequence ID" value="EAY02508.1"/>
    <property type="molecule type" value="Genomic_DNA"/>
</dbReference>
<dbReference type="SMART" id="SM00173">
    <property type="entry name" value="RAS"/>
    <property type="match status" value="1"/>
</dbReference>
<dbReference type="SMART" id="SM00174">
    <property type="entry name" value="RHO"/>
    <property type="match status" value="1"/>
</dbReference>
<dbReference type="SUPFAM" id="SSF52540">
    <property type="entry name" value="P-loop containing nucleoside triphosphate hydrolases"/>
    <property type="match status" value="1"/>
</dbReference>
<proteinExistence type="predicted"/>
<protein>
    <submittedName>
        <fullName evidence="3">Small GTP-binding protein, putative</fullName>
    </submittedName>
</protein>
<dbReference type="Pfam" id="PF00071">
    <property type="entry name" value="Ras"/>
    <property type="match status" value="1"/>
</dbReference>
<reference evidence="3" key="1">
    <citation type="submission" date="2006-10" db="EMBL/GenBank/DDBJ databases">
        <authorList>
            <person name="Amadeo P."/>
            <person name="Zhao Q."/>
            <person name="Wortman J."/>
            <person name="Fraser-Liggett C."/>
            <person name="Carlton J."/>
        </authorList>
    </citation>
    <scope>NUCLEOTIDE SEQUENCE</scope>
    <source>
        <strain evidence="3">G3</strain>
    </source>
</reference>
<dbReference type="SMART" id="SM00175">
    <property type="entry name" value="RAB"/>
    <property type="match status" value="1"/>
</dbReference>
<evidence type="ECO:0000256" key="1">
    <source>
        <dbReference type="ARBA" id="ARBA00022741"/>
    </source>
</evidence>
<dbReference type="OrthoDB" id="63533at2759"/>
<name>A0A8U0WQ09_TRIV3</name>
<dbReference type="InterPro" id="IPR027417">
    <property type="entry name" value="P-loop_NTPase"/>
</dbReference>
<dbReference type="FunFam" id="3.40.50.300:FF:000808">
    <property type="entry name" value="Small GTP-binding protein, putative"/>
    <property type="match status" value="1"/>
</dbReference>
<evidence type="ECO:0000313" key="4">
    <source>
        <dbReference type="Proteomes" id="UP000001542"/>
    </source>
</evidence>
<gene>
    <name evidence="3" type="ORF">TVAG_020610</name>
</gene>
<dbReference type="InterPro" id="IPR001806">
    <property type="entry name" value="Small_GTPase"/>
</dbReference>
<dbReference type="PANTHER" id="PTHR47978">
    <property type="match status" value="1"/>
</dbReference>
<dbReference type="AlphaFoldDB" id="A0A8U0WQ09"/>
<dbReference type="GO" id="GO:0005525">
    <property type="term" value="F:GTP binding"/>
    <property type="evidence" value="ECO:0007669"/>
    <property type="project" value="InterPro"/>
</dbReference>
<dbReference type="OMA" id="PRQNCCH"/>
<dbReference type="KEGG" id="tva:4760348"/>